<dbReference type="AlphaFoldDB" id="A0A9P8T9L6"/>
<reference evidence="1" key="1">
    <citation type="journal article" date="2021" name="Open Biol.">
        <title>Shared evolutionary footprints suggest mitochondrial oxidative damage underlies multiple complex I losses in fungi.</title>
        <authorList>
            <person name="Schikora-Tamarit M.A."/>
            <person name="Marcet-Houben M."/>
            <person name="Nosek J."/>
            <person name="Gabaldon T."/>
        </authorList>
    </citation>
    <scope>NUCLEOTIDE SEQUENCE</scope>
    <source>
        <strain evidence="1">NCAIM Y.01608</strain>
    </source>
</reference>
<protein>
    <submittedName>
        <fullName evidence="1">Uncharacterized protein</fullName>
    </submittedName>
</protein>
<keyword evidence="2" id="KW-1185">Reference proteome</keyword>
<name>A0A9P8T9L6_9ASCO</name>
<sequence>MITGGTSLPSTAILSGMTILGNVSGTNIRPTKKAAPMMMLIRNTHLYPKLRFSPMASPTTPPIDGPVLAEKTNSAIGWEAISEFPNRSPMVPATLDRAVEPQSPMINMKMASIGMFLGYAQPEMLVKLRQTQTYQS</sequence>
<gene>
    <name evidence="1" type="ORF">OGATHE_002959</name>
</gene>
<organism evidence="1 2">
    <name type="scientific">Ogataea polymorpha</name>
    <dbReference type="NCBI Taxonomy" id="460523"/>
    <lineage>
        <taxon>Eukaryota</taxon>
        <taxon>Fungi</taxon>
        <taxon>Dikarya</taxon>
        <taxon>Ascomycota</taxon>
        <taxon>Saccharomycotina</taxon>
        <taxon>Pichiomycetes</taxon>
        <taxon>Pichiales</taxon>
        <taxon>Pichiaceae</taxon>
        <taxon>Ogataea</taxon>
    </lineage>
</organism>
<dbReference type="EMBL" id="JAEUBD010000983">
    <property type="protein sequence ID" value="KAH3670146.1"/>
    <property type="molecule type" value="Genomic_DNA"/>
</dbReference>
<evidence type="ECO:0000313" key="2">
    <source>
        <dbReference type="Proteomes" id="UP000788993"/>
    </source>
</evidence>
<proteinExistence type="predicted"/>
<comment type="caution">
    <text evidence="1">The sequence shown here is derived from an EMBL/GenBank/DDBJ whole genome shotgun (WGS) entry which is preliminary data.</text>
</comment>
<evidence type="ECO:0000313" key="1">
    <source>
        <dbReference type="EMBL" id="KAH3670146.1"/>
    </source>
</evidence>
<reference evidence="1" key="2">
    <citation type="submission" date="2021-01" db="EMBL/GenBank/DDBJ databases">
        <authorList>
            <person name="Schikora-Tamarit M.A."/>
        </authorList>
    </citation>
    <scope>NUCLEOTIDE SEQUENCE</scope>
    <source>
        <strain evidence="1">NCAIM Y.01608</strain>
    </source>
</reference>
<accession>A0A9P8T9L6</accession>
<dbReference type="Proteomes" id="UP000788993">
    <property type="component" value="Unassembled WGS sequence"/>
</dbReference>